<protein>
    <recommendedName>
        <fullName evidence="3">Transposase</fullName>
    </recommendedName>
</protein>
<proteinExistence type="predicted"/>
<dbReference type="Proteomes" id="UP001341840">
    <property type="component" value="Unassembled WGS sequence"/>
</dbReference>
<reference evidence="1 2" key="1">
    <citation type="journal article" date="2023" name="Plants (Basel)">
        <title>Bridging the Gap: Combining Genomics and Transcriptomics Approaches to Understand Stylosanthes scabra, an Orphan Legume from the Brazilian Caatinga.</title>
        <authorList>
            <person name="Ferreira-Neto J.R.C."/>
            <person name="da Silva M.D."/>
            <person name="Binneck E."/>
            <person name="de Melo N.F."/>
            <person name="da Silva R.H."/>
            <person name="de Melo A.L.T.M."/>
            <person name="Pandolfi V."/>
            <person name="Bustamante F.O."/>
            <person name="Brasileiro-Vidal A.C."/>
            <person name="Benko-Iseppon A.M."/>
        </authorList>
    </citation>
    <scope>NUCLEOTIDE SEQUENCE [LARGE SCALE GENOMIC DNA]</scope>
    <source>
        <tissue evidence="1">Leaves</tissue>
    </source>
</reference>
<sequence>MDLPRYSEAYIDGVSSFLDFAYSEGEPDSGLIQCPCYRTWINHGEWMIPMAVDEEADDEDGARDDMEGLLNNAFGEGVTAGQNKEAKKF</sequence>
<dbReference type="EMBL" id="JASCZI010212347">
    <property type="protein sequence ID" value="MED6199197.1"/>
    <property type="molecule type" value="Genomic_DNA"/>
</dbReference>
<keyword evidence="2" id="KW-1185">Reference proteome</keyword>
<evidence type="ECO:0000313" key="1">
    <source>
        <dbReference type="EMBL" id="MED6199197.1"/>
    </source>
</evidence>
<evidence type="ECO:0000313" key="2">
    <source>
        <dbReference type="Proteomes" id="UP001341840"/>
    </source>
</evidence>
<name>A0ABU6XNC8_9FABA</name>
<evidence type="ECO:0008006" key="3">
    <source>
        <dbReference type="Google" id="ProtNLM"/>
    </source>
</evidence>
<gene>
    <name evidence="1" type="ORF">PIB30_073665</name>
</gene>
<organism evidence="1 2">
    <name type="scientific">Stylosanthes scabra</name>
    <dbReference type="NCBI Taxonomy" id="79078"/>
    <lineage>
        <taxon>Eukaryota</taxon>
        <taxon>Viridiplantae</taxon>
        <taxon>Streptophyta</taxon>
        <taxon>Embryophyta</taxon>
        <taxon>Tracheophyta</taxon>
        <taxon>Spermatophyta</taxon>
        <taxon>Magnoliopsida</taxon>
        <taxon>eudicotyledons</taxon>
        <taxon>Gunneridae</taxon>
        <taxon>Pentapetalae</taxon>
        <taxon>rosids</taxon>
        <taxon>fabids</taxon>
        <taxon>Fabales</taxon>
        <taxon>Fabaceae</taxon>
        <taxon>Papilionoideae</taxon>
        <taxon>50 kb inversion clade</taxon>
        <taxon>dalbergioids sensu lato</taxon>
        <taxon>Dalbergieae</taxon>
        <taxon>Pterocarpus clade</taxon>
        <taxon>Stylosanthes</taxon>
    </lineage>
</organism>
<comment type="caution">
    <text evidence="1">The sequence shown here is derived from an EMBL/GenBank/DDBJ whole genome shotgun (WGS) entry which is preliminary data.</text>
</comment>
<accession>A0ABU6XNC8</accession>